<dbReference type="OMA" id="YKSVHET"/>
<keyword evidence="5" id="KW-1185">Reference proteome</keyword>
<dbReference type="Gene3D" id="1.20.5.340">
    <property type="match status" value="1"/>
</dbReference>
<feature type="compositionally biased region" description="Basic and acidic residues" evidence="2">
    <location>
        <begin position="435"/>
        <end position="447"/>
    </location>
</feature>
<dbReference type="SUPFAM" id="SSF57997">
    <property type="entry name" value="Tropomyosin"/>
    <property type="match status" value="1"/>
</dbReference>
<evidence type="ECO:0000256" key="1">
    <source>
        <dbReference type="SAM" id="Coils"/>
    </source>
</evidence>
<dbReference type="AlphaFoldDB" id="A0A066WG24"/>
<dbReference type="EMBL" id="JMSN01000007">
    <property type="protein sequence ID" value="KDN52741.1"/>
    <property type="molecule type" value="Genomic_DNA"/>
</dbReference>
<keyword evidence="1" id="KW-0175">Coiled coil</keyword>
<feature type="compositionally biased region" description="Low complexity" evidence="2">
    <location>
        <begin position="73"/>
        <end position="100"/>
    </location>
</feature>
<feature type="region of interest" description="Disordered" evidence="2">
    <location>
        <begin position="1087"/>
        <end position="1111"/>
    </location>
</feature>
<sequence>MADRLTALAGFHDSSYSVASNTTAGDALGGIHDGNVTQADASAGGRPMPALPPGMETEASVSLMPPPAVPQRNGTSGTAGGATNTFNPATSSASKAARAKTPPPAPTSKQQQPPDTAQKPDTRRRYGITIGGLAGDPGAAGGLSLGEDEDEDASEMAGGVEIVGGAAGAEDSGQWGSRAMNRRVAQGTNLKQLQARIDSLTTERDDLKIEVDFHRRKGSIGDIASEVISLRQEKLTYVKKVINLNDIVKKQDKVMTQLRKANKFWEGKKVEDWKNMEDELHALRKQAELQARENDKLQEEVQFFKNLREDRSREDRSRSSVRVGGKATIQELEQEVEALKEDQKVELYKLETALADMEQQRDDLADQLEELRLSKRGAAGGRRSLKSAEDSDADESNATLGTAAAERSAIIRRKEETIKDLEEREAELKMQLEALRTDLDSTQRREDQLEEEGEDASREMMAMQNILEERMANEVQHWKDELTSWKLKHERQEQRVEQLEVDREEWEAKYTNLDYELTKVEQEYQAVRLDEVEKEADDLEQDVEEQKQTIEQLEDDLDLHAGDLEYANGEVARLSDLLGHVEQERDTKADEIDQLNAELDEAEMKAEQAERRDQALKDRLNDAQLLLDEREAKLEELSEAYEVVLANKEQLANDYHEMKEELGSLKAKLTHSQDELEQTLEDLRAEERLNQQQADDYAMQLKQREEEYQSNLKSKDMDVAALENHADNLKEDVTNLKEDLHKLQSALRDQADQSQRLGQSHVNDRYALELEIDRLKREVAALERELESASRAAERKEDLLKEKDAAGIKANTDLRDLVSKLASEQQAHLGLSDRFEAQKKALREAQEEAEEARAKLEELEHQRSEYERNKSHANEQAVGQLKERNTLLLTIYQSLGRTLGADKGLGVSRKRDDADLKPFTNFGIFHDSLLSRMRRLGELRTHFDTKAKEMEAKFLEHFSAIKKQQDGQMRHINRLEQTLKTASDKQGIWRSRIVAKQAELDAAKSTNNELQQQISSLKTRTVLSSPSSNSKITNLNSRANNAERKLAAAQTSQQHAEDRLEETKRRFEQDESKWVARIKELELRCKAAEEKASRDRSSAKERLKALEEQKR</sequence>
<feature type="compositionally biased region" description="Gly residues" evidence="2">
    <location>
        <begin position="129"/>
        <end position="144"/>
    </location>
</feature>
<proteinExistence type="predicted"/>
<feature type="domain" description="Mto1-like Mto2p-binding" evidence="3">
    <location>
        <begin position="1073"/>
        <end position="1109"/>
    </location>
</feature>
<comment type="caution">
    <text evidence="4">The sequence shown here is derived from an EMBL/GenBank/DDBJ whole genome shotgun (WGS) entry which is preliminary data.</text>
</comment>
<protein>
    <recommendedName>
        <fullName evidence="3">Mto1-like Mto2p-binding domain-containing protein</fullName>
    </recommendedName>
</protein>
<dbReference type="HOGENOM" id="CLU_010459_1_0_1"/>
<accession>A0A066WG24</accession>
<dbReference type="InterPro" id="IPR024545">
    <property type="entry name" value="Mto1-like_Mto2p-bd"/>
</dbReference>
<dbReference type="Proteomes" id="UP000027361">
    <property type="component" value="Unassembled WGS sequence"/>
</dbReference>
<feature type="coiled-coil region" evidence="1">
    <location>
        <begin position="273"/>
        <end position="374"/>
    </location>
</feature>
<gene>
    <name evidence="4" type="ORF">K437DRAFT_220185</name>
</gene>
<evidence type="ECO:0000313" key="4">
    <source>
        <dbReference type="EMBL" id="KDN52741.1"/>
    </source>
</evidence>
<dbReference type="OrthoDB" id="10255000at2759"/>
<reference evidence="4 5" key="1">
    <citation type="submission" date="2014-05" db="EMBL/GenBank/DDBJ databases">
        <title>Draft genome sequence of a rare smut relative, Tilletiaria anomala UBC 951.</title>
        <authorList>
            <consortium name="DOE Joint Genome Institute"/>
            <person name="Toome M."/>
            <person name="Kuo A."/>
            <person name="Henrissat B."/>
            <person name="Lipzen A."/>
            <person name="Tritt A."/>
            <person name="Yoshinaga Y."/>
            <person name="Zane M."/>
            <person name="Barry K."/>
            <person name="Grigoriev I.V."/>
            <person name="Spatafora J.W."/>
            <person name="Aimea M.C."/>
        </authorList>
    </citation>
    <scope>NUCLEOTIDE SEQUENCE [LARGE SCALE GENOMIC DNA]</scope>
    <source>
        <strain evidence="4 5">UBC 951</strain>
    </source>
</reference>
<feature type="coiled-coil region" evidence="1">
    <location>
        <begin position="190"/>
        <end position="217"/>
    </location>
</feature>
<feature type="region of interest" description="Disordered" evidence="2">
    <location>
        <begin position="35"/>
        <end position="155"/>
    </location>
</feature>
<dbReference type="Pfam" id="PF12808">
    <property type="entry name" value="Mto2_bdg"/>
    <property type="match status" value="1"/>
</dbReference>
<evidence type="ECO:0000259" key="3">
    <source>
        <dbReference type="Pfam" id="PF12808"/>
    </source>
</evidence>
<name>A0A066WG24_TILAU</name>
<dbReference type="STRING" id="1037660.A0A066WG24"/>
<dbReference type="RefSeq" id="XP_013245580.1">
    <property type="nucleotide sequence ID" value="XM_013390126.1"/>
</dbReference>
<organism evidence="4 5">
    <name type="scientific">Tilletiaria anomala (strain ATCC 24038 / CBS 436.72 / UBC 951)</name>
    <dbReference type="NCBI Taxonomy" id="1037660"/>
    <lineage>
        <taxon>Eukaryota</taxon>
        <taxon>Fungi</taxon>
        <taxon>Dikarya</taxon>
        <taxon>Basidiomycota</taxon>
        <taxon>Ustilaginomycotina</taxon>
        <taxon>Exobasidiomycetes</taxon>
        <taxon>Georgefischeriales</taxon>
        <taxon>Tilletiariaceae</taxon>
        <taxon>Tilletiaria</taxon>
    </lineage>
</organism>
<dbReference type="InParanoid" id="A0A066WG24"/>
<evidence type="ECO:0000313" key="5">
    <source>
        <dbReference type="Proteomes" id="UP000027361"/>
    </source>
</evidence>
<feature type="region of interest" description="Disordered" evidence="2">
    <location>
        <begin position="435"/>
        <end position="457"/>
    </location>
</feature>
<evidence type="ECO:0000256" key="2">
    <source>
        <dbReference type="SAM" id="MobiDB-lite"/>
    </source>
</evidence>
<dbReference type="GeneID" id="25262266"/>
<feature type="coiled-coil region" evidence="1">
    <location>
        <begin position="832"/>
        <end position="876"/>
    </location>
</feature>
<feature type="region of interest" description="Disordered" evidence="2">
    <location>
        <begin position="378"/>
        <end position="401"/>
    </location>
</feature>